<sequence length="583" mass="64990">MKKTVARKAFAAASALIMCGNTMAFAGESTGSTTTPQFEDRVALDVVAFVGSGELDGLRSDPVSKYIEDNLNIDLYLTAVTEADWPTQLSAMLADNDLPDVFLLSDPTKQLPMLLESASVLNLEPYLEEYAPNTMNDPAGQLMVTAERMPANSPDGNMYLWGMCKGSWDDGTVPTCGHYLRWDLYKEAGYPKLENYDDDLLDVLEQMVALEPETADGQKTYGCGAWFGAGQGWGEWVFTFGLGPQEGVNLIETTGRVLGVSTVDSTPLETNQLTDPESVFWRAVRFYNKANQRGLLDPDSFTQTSDVYSENLKAGKYMFNVPGWMSNDANTEFNKAEGNEKTFISMPSLTADAEDRFGNMYRGERQYVVNANTENPERCVALLDFVSTYEFSRIAWNGLEGGMWNMEDGEPVPTDEYLKVTKDDALGVETGINVYHHFCGFGNGTIQPDGYTTDLYQFSTKAMEAKMNDTIKDFIDHYGAESQVDVYRQETPVTDSMNYISFSDPEGEVASWVNEINAYMGKNVFKCVACESDEEFEAMRDSMIEELKASYHVDEVFDYFYQDALAQAEDVATLVEMNNAIKK</sequence>
<feature type="chain" id="PRO_5042094894" evidence="1">
    <location>
        <begin position="27"/>
        <end position="583"/>
    </location>
</feature>
<name>A0AAE3JD86_9FIRM</name>
<evidence type="ECO:0000313" key="3">
    <source>
        <dbReference type="Proteomes" id="UP001198200"/>
    </source>
</evidence>
<gene>
    <name evidence="2" type="ORF">LKD48_12355</name>
</gene>
<dbReference type="SUPFAM" id="SSF53850">
    <property type="entry name" value="Periplasmic binding protein-like II"/>
    <property type="match status" value="1"/>
</dbReference>
<dbReference type="Proteomes" id="UP001198200">
    <property type="component" value="Unassembled WGS sequence"/>
</dbReference>
<keyword evidence="1" id="KW-0732">Signal</keyword>
<dbReference type="Gene3D" id="3.40.190.10">
    <property type="entry name" value="Periplasmic binding protein-like II"/>
    <property type="match status" value="2"/>
</dbReference>
<accession>A0AAE3JD86</accession>
<evidence type="ECO:0000256" key="1">
    <source>
        <dbReference type="SAM" id="SignalP"/>
    </source>
</evidence>
<protein>
    <submittedName>
        <fullName evidence="2">Extracellular solute-binding protein</fullName>
    </submittedName>
</protein>
<dbReference type="EMBL" id="JAJEQN010000034">
    <property type="protein sequence ID" value="MCC2222413.1"/>
    <property type="molecule type" value="Genomic_DNA"/>
</dbReference>
<comment type="caution">
    <text evidence="2">The sequence shown here is derived from an EMBL/GenBank/DDBJ whole genome shotgun (WGS) entry which is preliminary data.</text>
</comment>
<dbReference type="AlphaFoldDB" id="A0AAE3JD86"/>
<reference evidence="2 3" key="1">
    <citation type="submission" date="2021-10" db="EMBL/GenBank/DDBJ databases">
        <title>Anaerobic single-cell dispensing facilitates the cultivation of human gut bacteria.</title>
        <authorList>
            <person name="Afrizal A."/>
        </authorList>
    </citation>
    <scope>NUCLEOTIDE SEQUENCE [LARGE SCALE GENOMIC DNA]</scope>
    <source>
        <strain evidence="2 3">CLA-AA-H224</strain>
    </source>
</reference>
<keyword evidence="3" id="KW-1185">Reference proteome</keyword>
<dbReference type="RefSeq" id="WP_066557268.1">
    <property type="nucleotide sequence ID" value="NZ_JAJEQN010000034.1"/>
</dbReference>
<dbReference type="Pfam" id="PF01547">
    <property type="entry name" value="SBP_bac_1"/>
    <property type="match status" value="1"/>
</dbReference>
<feature type="signal peptide" evidence="1">
    <location>
        <begin position="1"/>
        <end position="26"/>
    </location>
</feature>
<dbReference type="InterPro" id="IPR006059">
    <property type="entry name" value="SBP"/>
</dbReference>
<proteinExistence type="predicted"/>
<organism evidence="2 3">
    <name type="scientific">Anthropogastromicrobium aceti</name>
    <dbReference type="NCBI Taxonomy" id="2981768"/>
    <lineage>
        <taxon>Bacteria</taxon>
        <taxon>Bacillati</taxon>
        <taxon>Bacillota</taxon>
        <taxon>Clostridia</taxon>
        <taxon>Lachnospirales</taxon>
        <taxon>Lachnospiraceae</taxon>
        <taxon>Anthropogastromicrobium</taxon>
    </lineage>
</organism>
<evidence type="ECO:0000313" key="2">
    <source>
        <dbReference type="EMBL" id="MCC2222413.1"/>
    </source>
</evidence>